<organism evidence="3 4">
    <name type="scientific">Koleobacter methoxysyntrophicus</name>
    <dbReference type="NCBI Taxonomy" id="2751313"/>
    <lineage>
        <taxon>Bacteria</taxon>
        <taxon>Bacillati</taxon>
        <taxon>Bacillota</taxon>
        <taxon>Clostridia</taxon>
        <taxon>Koleobacterales</taxon>
        <taxon>Koleobacteraceae</taxon>
        <taxon>Koleobacter</taxon>
    </lineage>
</organism>
<feature type="domain" description="S-Me-THD N-terminal" evidence="1">
    <location>
        <begin position="7"/>
        <end position="172"/>
    </location>
</feature>
<keyword evidence="4" id="KW-1185">Reference proteome</keyword>
<dbReference type="AlphaFoldDB" id="A0A8A0RLW5"/>
<evidence type="ECO:0000313" key="4">
    <source>
        <dbReference type="Proteomes" id="UP000662904"/>
    </source>
</evidence>
<reference evidence="3" key="1">
    <citation type="submission" date="2020-07" db="EMBL/GenBank/DDBJ databases">
        <title>Koleobacter methoxysyntrophicus gen. nov., sp. nov., a novel anaerobic bacterium isolated from deep subsurface oil field and proposal of Koleobacterales ord. nov. in the phylum Firmicutes.</title>
        <authorList>
            <person name="Sakamoto S."/>
            <person name="Tamaki H."/>
        </authorList>
    </citation>
    <scope>NUCLEOTIDE SEQUENCE</scope>
    <source>
        <strain evidence="3">NRmbB1</strain>
    </source>
</reference>
<dbReference type="Proteomes" id="UP000662904">
    <property type="component" value="Chromosome"/>
</dbReference>
<feature type="domain" description="S-Me-THD-like C-terminal" evidence="2">
    <location>
        <begin position="176"/>
        <end position="364"/>
    </location>
</feature>
<protein>
    <recommendedName>
        <fullName evidence="5">DUF917 domain-containing protein</fullName>
    </recommendedName>
</protein>
<sequence>MRHLNKQDLHDILVGCTILGTGGGGSLEKGIELIDKDLQKGLKFTLVSLEEVPDDALIASPYQAGSISPLSKEDLEKYVHLKVVDEMPSLTAFKALEEFLGRTFFATITTELGGHNTAVGMSVAAKLGIPIIDGDPAGRSVPELQHSTFYINDVPITPLAVANKFGDVAVIKNTADDFRAEAVVRAIAVVSQNSVGVADHPVEGRKLKKAVIPGAITYAGRIGKALREAKEKGEDPAESVARAGDGYVLFKGRIRGFDWADSDGFTVGNTYIDGEGEFYGNEYKIWYKNENIISWKNGVIHVTVPDLICILESKSGKPITNPNFEKGMEVTVVGLPAPKEWRTPKGLQTFGPKHFGYNVEYIPIENIIG</sequence>
<accession>A0A8A0RLW5</accession>
<gene>
    <name evidence="3" type="ORF">H0A61_00931</name>
</gene>
<dbReference type="InterPro" id="IPR048350">
    <property type="entry name" value="S-Me-THD-like_C"/>
</dbReference>
<dbReference type="Gene3D" id="3.40.1610.10">
    <property type="entry name" value="CV3147-like domain"/>
    <property type="match status" value="1"/>
</dbReference>
<evidence type="ECO:0000259" key="2">
    <source>
        <dbReference type="Pfam" id="PF20906"/>
    </source>
</evidence>
<dbReference type="EMBL" id="CP059066">
    <property type="protein sequence ID" value="QSQ08598.1"/>
    <property type="molecule type" value="Genomic_DNA"/>
</dbReference>
<dbReference type="Gene3D" id="2.40.390.10">
    <property type="entry name" value="CV3147-like"/>
    <property type="match status" value="1"/>
</dbReference>
<dbReference type="Pfam" id="PF06032">
    <property type="entry name" value="S-Me-THD_N"/>
    <property type="match status" value="1"/>
</dbReference>
<dbReference type="SUPFAM" id="SSF160991">
    <property type="entry name" value="CV3147-like"/>
    <property type="match status" value="1"/>
</dbReference>
<dbReference type="InterPro" id="IPR027479">
    <property type="entry name" value="S-Me-THD_N_sf"/>
</dbReference>
<evidence type="ECO:0008006" key="5">
    <source>
        <dbReference type="Google" id="ProtNLM"/>
    </source>
</evidence>
<dbReference type="RefSeq" id="WP_206708804.1">
    <property type="nucleotide sequence ID" value="NZ_CP059066.1"/>
</dbReference>
<dbReference type="InterPro" id="IPR024071">
    <property type="entry name" value="S-Me-THD_C_sf"/>
</dbReference>
<evidence type="ECO:0000259" key="1">
    <source>
        <dbReference type="Pfam" id="PF06032"/>
    </source>
</evidence>
<evidence type="ECO:0000313" key="3">
    <source>
        <dbReference type="EMBL" id="QSQ08598.1"/>
    </source>
</evidence>
<name>A0A8A0RLW5_9FIRM</name>
<dbReference type="KEGG" id="kme:H0A61_00931"/>
<proteinExistence type="predicted"/>
<dbReference type="Pfam" id="PF20906">
    <property type="entry name" value="S-Me-THD_C"/>
    <property type="match status" value="1"/>
</dbReference>
<dbReference type="InterPro" id="IPR010318">
    <property type="entry name" value="S-Me-THD_N"/>
</dbReference>